<name>A0A6L5XBN6_9BACT</name>
<dbReference type="Gene3D" id="3.10.350.10">
    <property type="entry name" value="LysM domain"/>
    <property type="match status" value="1"/>
</dbReference>
<organism evidence="2 3">
    <name type="scientific">Sodaliphilus pleomorphus</name>
    <dbReference type="NCBI Taxonomy" id="2606626"/>
    <lineage>
        <taxon>Bacteria</taxon>
        <taxon>Pseudomonadati</taxon>
        <taxon>Bacteroidota</taxon>
        <taxon>Bacteroidia</taxon>
        <taxon>Bacteroidales</taxon>
        <taxon>Muribaculaceae</taxon>
        <taxon>Sodaliphilus</taxon>
    </lineage>
</organism>
<dbReference type="AlphaFoldDB" id="A0A6L5XBN6"/>
<dbReference type="EMBL" id="VULT01000012">
    <property type="protein sequence ID" value="MSS17780.1"/>
    <property type="molecule type" value="Genomic_DNA"/>
</dbReference>
<dbReference type="PROSITE" id="PS51782">
    <property type="entry name" value="LYSM"/>
    <property type="match status" value="1"/>
</dbReference>
<proteinExistence type="predicted"/>
<dbReference type="RefSeq" id="WP_154326457.1">
    <property type="nucleotide sequence ID" value="NZ_CP045696.1"/>
</dbReference>
<dbReference type="InterPro" id="IPR036779">
    <property type="entry name" value="LysM_dom_sf"/>
</dbReference>
<sequence>MKITVKERQTLLDIALMTAGTVAAAIEIAEANGLSLTDELSDGQVLEVPEPTSAREAQIVRRYRAQGVEPATEASADDLGLCAYGGINFMGIEIDFEVS</sequence>
<dbReference type="InterPro" id="IPR018392">
    <property type="entry name" value="LysM"/>
</dbReference>
<accession>A0A6L5XBN6</accession>
<evidence type="ECO:0000259" key="1">
    <source>
        <dbReference type="PROSITE" id="PS51782"/>
    </source>
</evidence>
<reference evidence="2 3" key="1">
    <citation type="submission" date="2019-08" db="EMBL/GenBank/DDBJ databases">
        <title>In-depth cultivation of the pig gut microbiome towards novel bacterial diversity and tailored functional studies.</title>
        <authorList>
            <person name="Wylensek D."/>
            <person name="Hitch T.C.A."/>
            <person name="Clavel T."/>
        </authorList>
    </citation>
    <scope>NUCLEOTIDE SEQUENCE [LARGE SCALE GENOMIC DNA]</scope>
    <source>
        <strain evidence="2 3">Oil-RF-744-WCA-WT-10</strain>
    </source>
</reference>
<comment type="caution">
    <text evidence="2">The sequence shown here is derived from an EMBL/GenBank/DDBJ whole genome shotgun (WGS) entry which is preliminary data.</text>
</comment>
<evidence type="ECO:0000313" key="3">
    <source>
        <dbReference type="Proteomes" id="UP000483362"/>
    </source>
</evidence>
<evidence type="ECO:0000313" key="2">
    <source>
        <dbReference type="EMBL" id="MSS17780.1"/>
    </source>
</evidence>
<keyword evidence="3" id="KW-1185">Reference proteome</keyword>
<feature type="domain" description="LysM" evidence="1">
    <location>
        <begin position="1"/>
        <end position="48"/>
    </location>
</feature>
<gene>
    <name evidence="2" type="ORF">FYJ29_08440</name>
</gene>
<protein>
    <recommendedName>
        <fullName evidence="1">LysM domain-containing protein</fullName>
    </recommendedName>
</protein>
<dbReference type="Proteomes" id="UP000483362">
    <property type="component" value="Unassembled WGS sequence"/>
</dbReference>